<dbReference type="EMBL" id="CAJNOJ010000276">
    <property type="protein sequence ID" value="CAF1362572.1"/>
    <property type="molecule type" value="Genomic_DNA"/>
</dbReference>
<reference evidence="4" key="1">
    <citation type="submission" date="2021-02" db="EMBL/GenBank/DDBJ databases">
        <authorList>
            <person name="Nowell W R."/>
        </authorList>
    </citation>
    <scope>NUCLEOTIDE SEQUENCE</scope>
</reference>
<dbReference type="SUPFAM" id="SSF56399">
    <property type="entry name" value="ADP-ribosylation"/>
    <property type="match status" value="1"/>
</dbReference>
<keyword evidence="2 3" id="KW-0802">TPR repeat</keyword>
<accession>A0A815I9R6</accession>
<dbReference type="InterPro" id="IPR019734">
    <property type="entry name" value="TPR_rpt"/>
</dbReference>
<sequence>MRRHANETVTQNTLVVWLDDQANNDQHHIVHKLERLMNQVQLCTDHNFFLYQVNTTINKELFVIIPGYVGQYVVPMIHDKKNLNSIYILCGDKAKHEKWAKQWANIKGVFTDISSIHEALKETVRQREENTVEITLTKVTHRISDERDWEPLENFREALLAIESNDEYFKDFIAHYRTEFVDDEHELNNIHQLEHNYHSQSPVWWYMSSNSLYSMLNKALRTVDIDAMVNMGFFLRDIHKQIQKLQLEQFSDQSANDIFKAYRGQGLSKEKLKRLIQNEKGLIIFHNFLSTSKDYKVSLDLAHQATVSTDMIGVLFTITIDPHKSIACCASIGQVSSLHDDNEILFSMYTAFRIIDVESINDSKRLYEVHLTPLSGNDPDLHKLTYRRQLSAPILFSELTSWNRLGRVLSNMRCYQKAEELYNVQLSRTTNDTDKGHIYQELAWNKCQEGKFDLAIEFYEKAVDMYQSMHPPNQLGLAEALLNIGHVYTRQNNYTKAIAYHQEAIAIQQELLHSNPSVLAQSFDTLG</sequence>
<keyword evidence="1" id="KW-0677">Repeat</keyword>
<evidence type="ECO:0008006" key="6">
    <source>
        <dbReference type="Google" id="ProtNLM"/>
    </source>
</evidence>
<proteinExistence type="predicted"/>
<evidence type="ECO:0000256" key="3">
    <source>
        <dbReference type="PROSITE-ProRule" id="PRU00339"/>
    </source>
</evidence>
<dbReference type="PANTHER" id="PTHR45641:SF19">
    <property type="entry name" value="NEPHROCYSTIN-3"/>
    <property type="match status" value="1"/>
</dbReference>
<comment type="caution">
    <text evidence="4">The sequence shown here is derived from an EMBL/GenBank/DDBJ whole genome shotgun (WGS) entry which is preliminary data.</text>
</comment>
<dbReference type="Pfam" id="PF13424">
    <property type="entry name" value="TPR_12"/>
    <property type="match status" value="1"/>
</dbReference>
<dbReference type="SMART" id="SM00028">
    <property type="entry name" value="TPR"/>
    <property type="match status" value="3"/>
</dbReference>
<gene>
    <name evidence="4" type="ORF">EDS130_LOCUS33906</name>
</gene>
<dbReference type="PANTHER" id="PTHR45641">
    <property type="entry name" value="TETRATRICOPEPTIDE REPEAT PROTEIN (AFU_ORTHOLOGUE AFUA_6G03870)"/>
    <property type="match status" value="1"/>
</dbReference>
<dbReference type="PROSITE" id="PS50005">
    <property type="entry name" value="TPR"/>
    <property type="match status" value="1"/>
</dbReference>
<evidence type="ECO:0000313" key="4">
    <source>
        <dbReference type="EMBL" id="CAF1362572.1"/>
    </source>
</evidence>
<dbReference type="PROSITE" id="PS50293">
    <property type="entry name" value="TPR_REGION"/>
    <property type="match status" value="1"/>
</dbReference>
<dbReference type="InterPro" id="IPR011990">
    <property type="entry name" value="TPR-like_helical_dom_sf"/>
</dbReference>
<dbReference type="OrthoDB" id="626167at2759"/>
<protein>
    <recommendedName>
        <fullName evidence="6">Tetratricopeptide repeat protein</fullName>
    </recommendedName>
</protein>
<dbReference type="Gene3D" id="1.25.40.10">
    <property type="entry name" value="Tetratricopeptide repeat domain"/>
    <property type="match status" value="1"/>
</dbReference>
<name>A0A815I9R6_ADIRI</name>
<organism evidence="4 5">
    <name type="scientific">Adineta ricciae</name>
    <name type="common">Rotifer</name>
    <dbReference type="NCBI Taxonomy" id="249248"/>
    <lineage>
        <taxon>Eukaryota</taxon>
        <taxon>Metazoa</taxon>
        <taxon>Spiralia</taxon>
        <taxon>Gnathifera</taxon>
        <taxon>Rotifera</taxon>
        <taxon>Eurotatoria</taxon>
        <taxon>Bdelloidea</taxon>
        <taxon>Adinetida</taxon>
        <taxon>Adinetidae</taxon>
        <taxon>Adineta</taxon>
    </lineage>
</organism>
<evidence type="ECO:0000256" key="2">
    <source>
        <dbReference type="ARBA" id="ARBA00022803"/>
    </source>
</evidence>
<evidence type="ECO:0000256" key="1">
    <source>
        <dbReference type="ARBA" id="ARBA00022737"/>
    </source>
</evidence>
<dbReference type="Gene3D" id="3.90.176.10">
    <property type="entry name" value="Toxin ADP-ribosyltransferase, Chain A, domain 1"/>
    <property type="match status" value="1"/>
</dbReference>
<dbReference type="Proteomes" id="UP000663852">
    <property type="component" value="Unassembled WGS sequence"/>
</dbReference>
<feature type="repeat" description="TPR" evidence="3">
    <location>
        <begin position="478"/>
        <end position="511"/>
    </location>
</feature>
<dbReference type="SUPFAM" id="SSF48452">
    <property type="entry name" value="TPR-like"/>
    <property type="match status" value="1"/>
</dbReference>
<dbReference type="AlphaFoldDB" id="A0A815I9R6"/>
<evidence type="ECO:0000313" key="5">
    <source>
        <dbReference type="Proteomes" id="UP000663852"/>
    </source>
</evidence>